<organism evidence="1 2">
    <name type="scientific">Segatella copri</name>
    <dbReference type="NCBI Taxonomy" id="165179"/>
    <lineage>
        <taxon>Bacteria</taxon>
        <taxon>Pseudomonadati</taxon>
        <taxon>Bacteroidota</taxon>
        <taxon>Bacteroidia</taxon>
        <taxon>Bacteroidales</taxon>
        <taxon>Prevotellaceae</taxon>
        <taxon>Segatella</taxon>
    </lineage>
</organism>
<comment type="caution">
    <text evidence="1">The sequence shown here is derived from an EMBL/GenBank/DDBJ whole genome shotgun (WGS) entry which is preliminary data.</text>
</comment>
<name>A0A3R6KSE4_9BACT</name>
<evidence type="ECO:0000313" key="2">
    <source>
        <dbReference type="Proteomes" id="UP000286501"/>
    </source>
</evidence>
<proteinExistence type="predicted"/>
<dbReference type="AlphaFoldDB" id="A0A3R6KSE4"/>
<protein>
    <submittedName>
        <fullName evidence="1">Uncharacterized protein</fullName>
    </submittedName>
</protein>
<dbReference type="Proteomes" id="UP000286501">
    <property type="component" value="Unassembled WGS sequence"/>
</dbReference>
<dbReference type="RefSeq" id="WP_118201101.1">
    <property type="nucleotide sequence ID" value="NZ_QRIE01000005.1"/>
</dbReference>
<dbReference type="EMBL" id="QRIN01000040">
    <property type="protein sequence ID" value="RHG64765.1"/>
    <property type="molecule type" value="Genomic_DNA"/>
</dbReference>
<evidence type="ECO:0000313" key="1">
    <source>
        <dbReference type="EMBL" id="RHG64765.1"/>
    </source>
</evidence>
<accession>A0A3R6KSE4</accession>
<sequence length="453" mass="50527">MNESLFIQFIRAIFPKLSLYVKEKENPKERTYLYKEMLTDVYSPDQKWEGSSAKTTYVAADIVEMDSDIPLKKRGQIATSNGKLPKIAMKKILFESDINNINIMKAQYENIVARANSFQAQGLVEQATSTRQAAKTAKARIINKLMNDGVACSVGLEERNEMNFLAGLSNGIIAVEDADNSGKAIRVDYGYFKANCFKTETNGVTTRDDFEKIFDKANADNNTIIQVMLAKTQIKKIRKEQWAKELVADYEGKTYTENTKLKTPSESAFSEAFEDEFGAAIKVINRTVIIEKNGKPKSVKPWNENNIIFICNTNVGSFVWGTLAEDTNRVAGVQYSNVDSYKLISKYSKNEPSLQEVTAGQAICLPVIEDVDQIYMLSTKSEEVDTEAESTDTTDQYTTYKGKKYKKADLIAALKAAGANVKANSTDETLIKALNSLSDEEEAEVLSKLTPEV</sequence>
<gene>
    <name evidence="1" type="ORF">DW250_09955</name>
</gene>
<reference evidence="1 2" key="1">
    <citation type="submission" date="2018-08" db="EMBL/GenBank/DDBJ databases">
        <title>A genome reference for cultivated species of the human gut microbiota.</title>
        <authorList>
            <person name="Zou Y."/>
            <person name="Xue W."/>
            <person name="Luo G."/>
        </authorList>
    </citation>
    <scope>NUCLEOTIDE SEQUENCE [LARGE SCALE GENOMIC DNA]</scope>
    <source>
        <strain evidence="1 2">AM22-1</strain>
    </source>
</reference>